<keyword evidence="1" id="KW-0472">Membrane</keyword>
<dbReference type="OrthoDB" id="9813540at2"/>
<dbReference type="KEGG" id="ccb:Clocel_0131"/>
<evidence type="ECO:0000256" key="1">
    <source>
        <dbReference type="SAM" id="Phobius"/>
    </source>
</evidence>
<gene>
    <name evidence="2" type="ordered locus">Clocel_0131</name>
</gene>
<name>D9SNP9_CLOC7</name>
<dbReference type="HOGENOM" id="CLU_088550_1_0_9"/>
<protein>
    <recommendedName>
        <fullName evidence="4">ECF transporter S component</fullName>
    </recommendedName>
</protein>
<feature type="transmembrane region" description="Helical" evidence="1">
    <location>
        <begin position="52"/>
        <end position="79"/>
    </location>
</feature>
<sequence length="201" mass="21444">MINEKKLSNSTRKLGTRQLTTVGMLSAICIILGITGYGFIPVGPVKATIMHIPVIIGAIIEGPIVGALIGLMFGLFSLINNLVNPTAASFVFWNPIVSVLPRVLIGIVSYYVYVGAIKLFKNNKISAGVGAFFGSLTNTALVLSLMYFLYADRLFEIYKVSSVKQVGSALIAVASTNGIIEAIISVLITIPIVLAIKLVKK</sequence>
<dbReference type="AlphaFoldDB" id="D9SNP9"/>
<feature type="transmembrane region" description="Helical" evidence="1">
    <location>
        <begin position="91"/>
        <end position="113"/>
    </location>
</feature>
<reference evidence="2 3" key="1">
    <citation type="submission" date="2010-08" db="EMBL/GenBank/DDBJ databases">
        <title>Complete sequence of Clostridium cellulovorans 743B.</title>
        <authorList>
            <consortium name="US DOE Joint Genome Institute"/>
            <person name="Lucas S."/>
            <person name="Copeland A."/>
            <person name="Lapidus A."/>
            <person name="Cheng J.-F."/>
            <person name="Bruce D."/>
            <person name="Goodwin L."/>
            <person name="Pitluck S."/>
            <person name="Chertkov O."/>
            <person name="Detter J.C."/>
            <person name="Han C."/>
            <person name="Tapia R."/>
            <person name="Land M."/>
            <person name="Hauser L."/>
            <person name="Chang Y.-J."/>
            <person name="Jeffries C."/>
            <person name="Kyrpides N."/>
            <person name="Ivanova N."/>
            <person name="Mikhailova N."/>
            <person name="Hemme C.L."/>
            <person name="Woyke T."/>
        </authorList>
    </citation>
    <scope>NUCLEOTIDE SEQUENCE [LARGE SCALE GENOMIC DNA]</scope>
    <source>
        <strain evidence="3">ATCC 35296 / DSM 3052 / OCM 3 / 743B</strain>
    </source>
</reference>
<accession>D9SNP9</accession>
<dbReference type="eggNOG" id="COG4684">
    <property type="taxonomic scope" value="Bacteria"/>
</dbReference>
<feature type="transmembrane region" description="Helical" evidence="1">
    <location>
        <begin position="125"/>
        <end position="150"/>
    </location>
</feature>
<dbReference type="InterPro" id="IPR024529">
    <property type="entry name" value="ECF_trnsprt_substrate-spec"/>
</dbReference>
<dbReference type="RefSeq" id="WP_010075324.1">
    <property type="nucleotide sequence ID" value="NC_014393.1"/>
</dbReference>
<dbReference type="Proteomes" id="UP000002730">
    <property type="component" value="Chromosome"/>
</dbReference>
<keyword evidence="1" id="KW-1133">Transmembrane helix</keyword>
<dbReference type="Pfam" id="PF12822">
    <property type="entry name" value="ECF_trnsprt"/>
    <property type="match status" value="1"/>
</dbReference>
<dbReference type="Gene3D" id="1.10.1760.20">
    <property type="match status" value="1"/>
</dbReference>
<keyword evidence="1" id="KW-0812">Transmembrane</keyword>
<proteinExistence type="predicted"/>
<evidence type="ECO:0008006" key="4">
    <source>
        <dbReference type="Google" id="ProtNLM"/>
    </source>
</evidence>
<feature type="transmembrane region" description="Helical" evidence="1">
    <location>
        <begin position="20"/>
        <end position="40"/>
    </location>
</feature>
<feature type="transmembrane region" description="Helical" evidence="1">
    <location>
        <begin position="170"/>
        <end position="196"/>
    </location>
</feature>
<dbReference type="GO" id="GO:0022857">
    <property type="term" value="F:transmembrane transporter activity"/>
    <property type="evidence" value="ECO:0007669"/>
    <property type="project" value="InterPro"/>
</dbReference>
<dbReference type="STRING" id="573061.Clocel_0131"/>
<keyword evidence="3" id="KW-1185">Reference proteome</keyword>
<organism evidence="2 3">
    <name type="scientific">Clostridium cellulovorans (strain ATCC 35296 / DSM 3052 / OCM 3 / 743B)</name>
    <dbReference type="NCBI Taxonomy" id="573061"/>
    <lineage>
        <taxon>Bacteria</taxon>
        <taxon>Bacillati</taxon>
        <taxon>Bacillota</taxon>
        <taxon>Clostridia</taxon>
        <taxon>Eubacteriales</taxon>
        <taxon>Clostridiaceae</taxon>
        <taxon>Clostridium</taxon>
    </lineage>
</organism>
<evidence type="ECO:0000313" key="3">
    <source>
        <dbReference type="Proteomes" id="UP000002730"/>
    </source>
</evidence>
<evidence type="ECO:0000313" key="2">
    <source>
        <dbReference type="EMBL" id="ADL49920.1"/>
    </source>
</evidence>
<dbReference type="EMBL" id="CP002160">
    <property type="protein sequence ID" value="ADL49920.1"/>
    <property type="molecule type" value="Genomic_DNA"/>
</dbReference>